<keyword evidence="3" id="KW-1185">Reference proteome</keyword>
<reference evidence="2 3" key="1">
    <citation type="submission" date="2017-03" db="EMBL/GenBank/DDBJ databases">
        <title>WGS assembly of Porphyra umbilicalis.</title>
        <authorList>
            <person name="Brawley S.H."/>
            <person name="Blouin N.A."/>
            <person name="Ficko-Blean E."/>
            <person name="Wheeler G.L."/>
            <person name="Lohr M."/>
            <person name="Goodson H.V."/>
            <person name="Jenkins J.W."/>
            <person name="Blaby-Haas C.E."/>
            <person name="Helliwell K.E."/>
            <person name="Chan C."/>
            <person name="Marriage T."/>
            <person name="Bhattacharya D."/>
            <person name="Klein A.S."/>
            <person name="Badis Y."/>
            <person name="Brodie J."/>
            <person name="Cao Y."/>
            <person name="Collen J."/>
            <person name="Dittami S.M."/>
            <person name="Gachon C.M."/>
            <person name="Green B.R."/>
            <person name="Karpowicz S."/>
            <person name="Kim J.W."/>
            <person name="Kudahl U."/>
            <person name="Lin S."/>
            <person name="Michel G."/>
            <person name="Mittag M."/>
            <person name="Olson B.J."/>
            <person name="Pangilinan J."/>
            <person name="Peng Y."/>
            <person name="Qiu H."/>
            <person name="Shu S."/>
            <person name="Singer J.T."/>
            <person name="Smith A.G."/>
            <person name="Sprecher B.N."/>
            <person name="Wagner V."/>
            <person name="Wang W."/>
            <person name="Wang Z.-Y."/>
            <person name="Yan J."/>
            <person name="Yarish C."/>
            <person name="Zoeuner-Riek S."/>
            <person name="Zhuang Y."/>
            <person name="Zou Y."/>
            <person name="Lindquist E.A."/>
            <person name="Grimwood J."/>
            <person name="Barry K."/>
            <person name="Rokhsar D.S."/>
            <person name="Schmutz J."/>
            <person name="Stiller J.W."/>
            <person name="Grossman A.R."/>
            <person name="Prochnik S.E."/>
        </authorList>
    </citation>
    <scope>NUCLEOTIDE SEQUENCE [LARGE SCALE GENOMIC DNA]</scope>
    <source>
        <strain evidence="2">4086291</strain>
    </source>
</reference>
<dbReference type="AlphaFoldDB" id="A0A1X6NU28"/>
<evidence type="ECO:0000313" key="2">
    <source>
        <dbReference type="EMBL" id="OSX72102.1"/>
    </source>
</evidence>
<gene>
    <name evidence="2" type="ORF">BU14_0466s0001</name>
</gene>
<dbReference type="EMBL" id="KV919083">
    <property type="protein sequence ID" value="OSX72102.1"/>
    <property type="molecule type" value="Genomic_DNA"/>
</dbReference>
<feature type="region of interest" description="Disordered" evidence="1">
    <location>
        <begin position="1"/>
        <end position="89"/>
    </location>
</feature>
<feature type="compositionally biased region" description="Polar residues" evidence="1">
    <location>
        <begin position="28"/>
        <end position="57"/>
    </location>
</feature>
<accession>A0A1X6NU28</accession>
<evidence type="ECO:0000313" key="3">
    <source>
        <dbReference type="Proteomes" id="UP000218209"/>
    </source>
</evidence>
<proteinExistence type="predicted"/>
<organism evidence="2 3">
    <name type="scientific">Porphyra umbilicalis</name>
    <name type="common">Purple laver</name>
    <name type="synonym">Red alga</name>
    <dbReference type="NCBI Taxonomy" id="2786"/>
    <lineage>
        <taxon>Eukaryota</taxon>
        <taxon>Rhodophyta</taxon>
        <taxon>Bangiophyceae</taxon>
        <taxon>Bangiales</taxon>
        <taxon>Bangiaceae</taxon>
        <taxon>Porphyra</taxon>
    </lineage>
</organism>
<sequence>MMCNGDAPSLAVGAVQPTGSSGPLAAPSSRTQESQTGSVRADQADTSWSPSDRSQFPASPLLTSPLPRGSTTLPVAKDEASPPPTTLAPSATLHQTAAQGYAPLPVRHPSPRVEAPAASVGFSPTGYHGPPPAKPPAAAVLPTGPVAAASCLFARGGVETRRVKVTSTTAVAWLAAFDKCGLDFERYAALEVITVFSRFEGLLPSFVTHFSKGLIKNCPPVTLSRVEPWFFDLLVTGSGSGAHAGGSAVTRVLLFHVHSVFSAAYAFHGTSLPSGVWSGLCL</sequence>
<protein>
    <submittedName>
        <fullName evidence="2">Uncharacterized protein</fullName>
    </submittedName>
</protein>
<dbReference type="Proteomes" id="UP000218209">
    <property type="component" value="Unassembled WGS sequence"/>
</dbReference>
<name>A0A1X6NU28_PORUM</name>
<evidence type="ECO:0000256" key="1">
    <source>
        <dbReference type="SAM" id="MobiDB-lite"/>
    </source>
</evidence>